<reference evidence="2 3" key="2">
    <citation type="submission" date="2018-11" db="EMBL/GenBank/DDBJ databases">
        <authorList>
            <consortium name="Pathogen Informatics"/>
        </authorList>
    </citation>
    <scope>NUCLEOTIDE SEQUENCE [LARGE SCALE GENOMIC DNA]</scope>
</reference>
<dbReference type="InterPro" id="IPR055261">
    <property type="entry name" value="PI_transfer_N"/>
</dbReference>
<dbReference type="PANTHER" id="PTHR10658">
    <property type="entry name" value="PHOSPHATIDYLINOSITOL TRANSFER PROTEIN"/>
    <property type="match status" value="1"/>
</dbReference>
<evidence type="ECO:0000259" key="1">
    <source>
        <dbReference type="Pfam" id="PF02121"/>
    </source>
</evidence>
<dbReference type="Proteomes" id="UP000271098">
    <property type="component" value="Unassembled WGS sequence"/>
</dbReference>
<dbReference type="AlphaFoldDB" id="A0A183EWI8"/>
<reference evidence="4" key="1">
    <citation type="submission" date="2016-06" db="UniProtKB">
        <authorList>
            <consortium name="WormBaseParasite"/>
        </authorList>
    </citation>
    <scope>IDENTIFICATION</scope>
</reference>
<dbReference type="GO" id="GO:0031210">
    <property type="term" value="F:phosphatidylcholine binding"/>
    <property type="evidence" value="ECO:0007669"/>
    <property type="project" value="TreeGrafter"/>
</dbReference>
<dbReference type="EMBL" id="UYRT01104722">
    <property type="protein sequence ID" value="VDN44065.1"/>
    <property type="molecule type" value="Genomic_DNA"/>
</dbReference>
<accession>A0A183EWI8</accession>
<keyword evidence="3" id="KW-1185">Reference proteome</keyword>
<dbReference type="GO" id="GO:0035091">
    <property type="term" value="F:phosphatidylinositol binding"/>
    <property type="evidence" value="ECO:0007669"/>
    <property type="project" value="TreeGrafter"/>
</dbReference>
<sequence length="146" mass="17037">MSGIYTHKIYRIKSKVPATSRKVLPDGAFILHEKCWNAYPYCKTIITNPDYMGENFHIKIESTHINDHGETENALNLKGDLKDREVIIIDIYDDKYLKESDITVENDVRKFKSKKTNRGPLVKDWYKNTEPVMCCYKVEILPSHVN</sequence>
<evidence type="ECO:0000313" key="2">
    <source>
        <dbReference type="EMBL" id="VDN44065.1"/>
    </source>
</evidence>
<dbReference type="GO" id="GO:0008525">
    <property type="term" value="F:phosphatidylcholine transporter activity"/>
    <property type="evidence" value="ECO:0007669"/>
    <property type="project" value="TreeGrafter"/>
</dbReference>
<dbReference type="OrthoDB" id="18453at2759"/>
<evidence type="ECO:0000313" key="3">
    <source>
        <dbReference type="Proteomes" id="UP000271098"/>
    </source>
</evidence>
<proteinExistence type="predicted"/>
<name>A0A183EWI8_9BILA</name>
<dbReference type="PANTHER" id="PTHR10658:SF11">
    <property type="entry name" value="VIBRATOR, ISOFORM B"/>
    <property type="match status" value="1"/>
</dbReference>
<organism evidence="4">
    <name type="scientific">Gongylonema pulchrum</name>
    <dbReference type="NCBI Taxonomy" id="637853"/>
    <lineage>
        <taxon>Eukaryota</taxon>
        <taxon>Metazoa</taxon>
        <taxon>Ecdysozoa</taxon>
        <taxon>Nematoda</taxon>
        <taxon>Chromadorea</taxon>
        <taxon>Rhabditida</taxon>
        <taxon>Spirurina</taxon>
        <taxon>Spiruromorpha</taxon>
        <taxon>Spiruroidea</taxon>
        <taxon>Gongylonematidae</taxon>
        <taxon>Gongylonema</taxon>
    </lineage>
</organism>
<dbReference type="InterPro" id="IPR023393">
    <property type="entry name" value="START-like_dom_sf"/>
</dbReference>
<dbReference type="Gene3D" id="3.30.530.20">
    <property type="match status" value="1"/>
</dbReference>
<gene>
    <name evidence="2" type="ORF">GPUH_LOCUS25329</name>
</gene>
<dbReference type="WBParaSite" id="GPUH_0002535901-mRNA-1">
    <property type="protein sequence ID" value="GPUH_0002535901-mRNA-1"/>
    <property type="gene ID" value="GPUH_0002535901"/>
</dbReference>
<dbReference type="SUPFAM" id="SSF55961">
    <property type="entry name" value="Bet v1-like"/>
    <property type="match status" value="1"/>
</dbReference>
<feature type="domain" description="Phosphatidylinositol transfer protein N-terminal" evidence="1">
    <location>
        <begin position="2"/>
        <end position="138"/>
    </location>
</feature>
<dbReference type="InterPro" id="IPR001666">
    <property type="entry name" value="PI_transfer"/>
</dbReference>
<dbReference type="GO" id="GO:0008526">
    <property type="term" value="F:phosphatidylinositol transfer activity"/>
    <property type="evidence" value="ECO:0007669"/>
    <property type="project" value="TreeGrafter"/>
</dbReference>
<protein>
    <submittedName>
        <fullName evidence="4">Fam-a protein</fullName>
    </submittedName>
</protein>
<dbReference type="Pfam" id="PF02121">
    <property type="entry name" value="IP_trans"/>
    <property type="match status" value="1"/>
</dbReference>
<dbReference type="GO" id="GO:0005737">
    <property type="term" value="C:cytoplasm"/>
    <property type="evidence" value="ECO:0007669"/>
    <property type="project" value="TreeGrafter"/>
</dbReference>
<evidence type="ECO:0000313" key="4">
    <source>
        <dbReference type="WBParaSite" id="GPUH_0002535901-mRNA-1"/>
    </source>
</evidence>